<dbReference type="AlphaFoldDB" id="A0AAU7QAJ7"/>
<feature type="transmembrane region" description="Helical" evidence="1">
    <location>
        <begin position="54"/>
        <end position="75"/>
    </location>
</feature>
<feature type="transmembrane region" description="Helical" evidence="1">
    <location>
        <begin position="182"/>
        <end position="199"/>
    </location>
</feature>
<evidence type="ECO:0008006" key="3">
    <source>
        <dbReference type="Google" id="ProtNLM"/>
    </source>
</evidence>
<keyword evidence="1" id="KW-0472">Membrane</keyword>
<keyword evidence="1" id="KW-1133">Transmembrane helix</keyword>
<name>A0AAU7QAJ7_9GAMM</name>
<feature type="transmembrane region" description="Helical" evidence="1">
    <location>
        <begin position="205"/>
        <end position="226"/>
    </location>
</feature>
<feature type="transmembrane region" description="Helical" evidence="1">
    <location>
        <begin position="151"/>
        <end position="170"/>
    </location>
</feature>
<organism evidence="2">
    <name type="scientific">Acerihabitans sp. KWT182</name>
    <dbReference type="NCBI Taxonomy" id="3157919"/>
    <lineage>
        <taxon>Bacteria</taxon>
        <taxon>Pseudomonadati</taxon>
        <taxon>Pseudomonadota</taxon>
        <taxon>Gammaproteobacteria</taxon>
        <taxon>Enterobacterales</taxon>
        <taxon>Pectobacteriaceae</taxon>
        <taxon>Acerihabitans</taxon>
    </lineage>
</organism>
<protein>
    <recommendedName>
        <fullName evidence="3">DMT family transporter</fullName>
    </recommendedName>
</protein>
<proteinExistence type="predicted"/>
<reference evidence="2" key="1">
    <citation type="submission" date="2024-06" db="EMBL/GenBank/DDBJ databases">
        <authorList>
            <person name="Coelho C."/>
            <person name="Bento M."/>
            <person name="Garcia E."/>
            <person name="Camelo A."/>
            <person name="Brandao I."/>
            <person name="Espirito Santo C."/>
            <person name="Trovao J."/>
            <person name="Verissimo A."/>
            <person name="Costa J."/>
            <person name="Tiago I."/>
        </authorList>
    </citation>
    <scope>NUCLEOTIDE SEQUENCE</scope>
    <source>
        <strain evidence="2">KWT182</strain>
    </source>
</reference>
<accession>A0AAU7QAJ7</accession>
<gene>
    <name evidence="2" type="ORF">ABK905_00460</name>
</gene>
<feature type="transmembrane region" description="Helical" evidence="1">
    <location>
        <begin position="121"/>
        <end position="139"/>
    </location>
</feature>
<evidence type="ECO:0000313" key="2">
    <source>
        <dbReference type="EMBL" id="XBS69896.1"/>
    </source>
</evidence>
<feature type="transmembrane region" description="Helical" evidence="1">
    <location>
        <begin position="28"/>
        <end position="47"/>
    </location>
</feature>
<dbReference type="EMBL" id="CP157947">
    <property type="protein sequence ID" value="XBS69896.1"/>
    <property type="molecule type" value="Genomic_DNA"/>
</dbReference>
<keyword evidence="1" id="KW-0812">Transmembrane</keyword>
<sequence>MLLVNFTTLVSFLGYFIALKYIEPAIYSVVATSVGPVITLFITGVILKYERAKGVDILSCSGIIVSMFFLVYAIYSGRSAVGSISLSSFVNGLFMTFISGCAMTINNIWSGRLNKRGVRPEYILASRFILLIVFSLFAAGPEPVVTTAKEYGFSIALIALLGNTFSLFLLQYGIKHTSSFSVAMILVCSPLFCLIFQGMDHQFAFSLYSTIGILSCSLFVLIGIWGKKQKTMPKESLTETQTR</sequence>
<evidence type="ECO:0000256" key="1">
    <source>
        <dbReference type="SAM" id="Phobius"/>
    </source>
</evidence>
<feature type="transmembrane region" description="Helical" evidence="1">
    <location>
        <begin position="87"/>
        <end position="109"/>
    </location>
</feature>